<feature type="compositionally biased region" description="Basic residues" evidence="1">
    <location>
        <begin position="313"/>
        <end position="335"/>
    </location>
</feature>
<dbReference type="Proteomes" id="UP000053958">
    <property type="component" value="Unassembled WGS sequence"/>
</dbReference>
<comment type="caution">
    <text evidence="2">The sequence shown here is derived from an EMBL/GenBank/DDBJ whole genome shotgun (WGS) entry which is preliminary data.</text>
</comment>
<dbReference type="RefSeq" id="XP_013328485.1">
    <property type="nucleotide sequence ID" value="XM_013473031.1"/>
</dbReference>
<name>A0A0F4YW73_RASE3</name>
<dbReference type="AlphaFoldDB" id="A0A0F4YW73"/>
<proteinExistence type="predicted"/>
<evidence type="ECO:0000313" key="2">
    <source>
        <dbReference type="EMBL" id="KKA21873.1"/>
    </source>
</evidence>
<dbReference type="GeneID" id="25316386"/>
<organism evidence="2 3">
    <name type="scientific">Rasamsonia emersonii (strain ATCC 16479 / CBS 393.64 / IMI 116815)</name>
    <dbReference type="NCBI Taxonomy" id="1408163"/>
    <lineage>
        <taxon>Eukaryota</taxon>
        <taxon>Fungi</taxon>
        <taxon>Dikarya</taxon>
        <taxon>Ascomycota</taxon>
        <taxon>Pezizomycotina</taxon>
        <taxon>Eurotiomycetes</taxon>
        <taxon>Eurotiomycetidae</taxon>
        <taxon>Eurotiales</taxon>
        <taxon>Trichocomaceae</taxon>
        <taxon>Rasamsonia</taxon>
    </lineage>
</organism>
<sequence>MGSQKRQKSALYRRPTQKKAVRDQRDEPRASSSISVKDQMEDKYEDSLSSSSLSDIDDDTLNSLGEEIGISDSPDEDSSTDSEPPGPLHTCVHPHHSRFSAARLPPILFRLDPPSQPKQTGHIFPLREGGKIVTNADGTPLRNFSFLPRPAVDIQGHHRAHGWRAGQAAYGKHPQHASRARSERTAGPVLLVEQPLEDHAGRTQARRGVETDQIWHNTTMDIEYTPGMTPFRLRAKTLVDVDDGDDDDDDDNAPYRYYPLDTFLENGQRRHVPSPRTAAAINFFYKLAEQALKEGLESWEVLYAKDPAASKHILKTSKKRPSNGRLGSKRVRRLRIASVESNE</sequence>
<evidence type="ECO:0000313" key="3">
    <source>
        <dbReference type="Proteomes" id="UP000053958"/>
    </source>
</evidence>
<reference evidence="2 3" key="1">
    <citation type="submission" date="2015-04" db="EMBL/GenBank/DDBJ databases">
        <authorList>
            <person name="Heijne W.H."/>
            <person name="Fedorova N.D."/>
            <person name="Nierman W.C."/>
            <person name="Vollebregt A.W."/>
            <person name="Zhao Z."/>
            <person name="Wu L."/>
            <person name="Kumar M."/>
            <person name="Stam H."/>
            <person name="van den Berg M.A."/>
            <person name="Pel H.J."/>
        </authorList>
    </citation>
    <scope>NUCLEOTIDE SEQUENCE [LARGE SCALE GENOMIC DNA]</scope>
    <source>
        <strain evidence="2 3">CBS 393.64</strain>
    </source>
</reference>
<keyword evidence="3" id="KW-1185">Reference proteome</keyword>
<dbReference type="OrthoDB" id="5409522at2759"/>
<gene>
    <name evidence="2" type="ORF">T310_4037</name>
</gene>
<feature type="compositionally biased region" description="Basic and acidic residues" evidence="1">
    <location>
        <begin position="20"/>
        <end position="29"/>
    </location>
</feature>
<feature type="region of interest" description="Disordered" evidence="1">
    <location>
        <begin position="1"/>
        <end position="93"/>
    </location>
</feature>
<dbReference type="EMBL" id="LASV01000164">
    <property type="protein sequence ID" value="KKA21873.1"/>
    <property type="molecule type" value="Genomic_DNA"/>
</dbReference>
<protein>
    <submittedName>
        <fullName evidence="2">Uncharacterized protein</fullName>
    </submittedName>
</protein>
<accession>A0A0F4YW73</accession>
<feature type="region of interest" description="Disordered" evidence="1">
    <location>
        <begin position="313"/>
        <end position="343"/>
    </location>
</feature>
<evidence type="ECO:0000256" key="1">
    <source>
        <dbReference type="SAM" id="MobiDB-lite"/>
    </source>
</evidence>